<organism evidence="1 2">
    <name type="scientific">Petrolisthes manimaculis</name>
    <dbReference type="NCBI Taxonomy" id="1843537"/>
    <lineage>
        <taxon>Eukaryota</taxon>
        <taxon>Metazoa</taxon>
        <taxon>Ecdysozoa</taxon>
        <taxon>Arthropoda</taxon>
        <taxon>Crustacea</taxon>
        <taxon>Multicrustacea</taxon>
        <taxon>Malacostraca</taxon>
        <taxon>Eumalacostraca</taxon>
        <taxon>Eucarida</taxon>
        <taxon>Decapoda</taxon>
        <taxon>Pleocyemata</taxon>
        <taxon>Anomura</taxon>
        <taxon>Galatheoidea</taxon>
        <taxon>Porcellanidae</taxon>
        <taxon>Petrolisthes</taxon>
    </lineage>
</organism>
<sequence>MSEIFPWIWEAVCNWPRCLVLVPHWSESNRSEAGQPISVGSPPGAWLVALLSFRIIQDAYCLVMPGSITLANWNSP</sequence>
<accession>A0AAE1PZQ9</accession>
<gene>
    <name evidence="1" type="ORF">Pmani_013015</name>
</gene>
<proteinExistence type="predicted"/>
<evidence type="ECO:0000313" key="2">
    <source>
        <dbReference type="Proteomes" id="UP001292094"/>
    </source>
</evidence>
<name>A0AAE1PZQ9_9EUCA</name>
<dbReference type="AlphaFoldDB" id="A0AAE1PZQ9"/>
<evidence type="ECO:0000313" key="1">
    <source>
        <dbReference type="EMBL" id="KAK4315777.1"/>
    </source>
</evidence>
<protein>
    <submittedName>
        <fullName evidence="1">Uncharacterized protein</fullName>
    </submittedName>
</protein>
<dbReference type="Proteomes" id="UP001292094">
    <property type="component" value="Unassembled WGS sequence"/>
</dbReference>
<comment type="caution">
    <text evidence="1">The sequence shown here is derived from an EMBL/GenBank/DDBJ whole genome shotgun (WGS) entry which is preliminary data.</text>
</comment>
<dbReference type="EMBL" id="JAWZYT010001080">
    <property type="protein sequence ID" value="KAK4315777.1"/>
    <property type="molecule type" value="Genomic_DNA"/>
</dbReference>
<reference evidence="1" key="1">
    <citation type="submission" date="2023-11" db="EMBL/GenBank/DDBJ databases">
        <title>Genome assemblies of two species of porcelain crab, Petrolisthes cinctipes and Petrolisthes manimaculis (Anomura: Porcellanidae).</title>
        <authorList>
            <person name="Angst P."/>
        </authorList>
    </citation>
    <scope>NUCLEOTIDE SEQUENCE</scope>
    <source>
        <strain evidence="1">PB745_02</strain>
        <tissue evidence="1">Gill</tissue>
    </source>
</reference>
<keyword evidence="2" id="KW-1185">Reference proteome</keyword>